<comment type="caution">
    <text evidence="3">The sequence shown here is derived from an EMBL/GenBank/DDBJ whole genome shotgun (WGS) entry which is preliminary data.</text>
</comment>
<dbReference type="SUPFAM" id="SSF49599">
    <property type="entry name" value="TRAF domain-like"/>
    <property type="match status" value="2"/>
</dbReference>
<evidence type="ECO:0000313" key="3">
    <source>
        <dbReference type="EMBL" id="TVT97041.1"/>
    </source>
</evidence>
<dbReference type="SMART" id="SM00061">
    <property type="entry name" value="MATH"/>
    <property type="match status" value="2"/>
</dbReference>
<dbReference type="Proteomes" id="UP000324897">
    <property type="component" value="Unassembled WGS sequence"/>
</dbReference>
<evidence type="ECO:0000259" key="2">
    <source>
        <dbReference type="PROSITE" id="PS50144"/>
    </source>
</evidence>
<dbReference type="InterPro" id="IPR045005">
    <property type="entry name" value="BPM1-6"/>
</dbReference>
<dbReference type="InterPro" id="IPR008974">
    <property type="entry name" value="TRAF-like"/>
</dbReference>
<protein>
    <recommendedName>
        <fullName evidence="2">MATH domain-containing protein</fullName>
    </recommendedName>
</protein>
<dbReference type="Gene3D" id="2.60.210.10">
    <property type="entry name" value="Apoptosis, Tumor Necrosis Factor Receptor Associated Protein 2, Chain A"/>
    <property type="match status" value="2"/>
</dbReference>
<feature type="region of interest" description="Disordered" evidence="1">
    <location>
        <begin position="188"/>
        <end position="225"/>
    </location>
</feature>
<dbReference type="PROSITE" id="PS50144">
    <property type="entry name" value="MATH"/>
    <property type="match status" value="2"/>
</dbReference>
<dbReference type="PANTHER" id="PTHR26379">
    <property type="entry name" value="BTB/POZ AND MATH DOMAIN-CONTAINING PROTEIN 1"/>
    <property type="match status" value="1"/>
</dbReference>
<reference evidence="3 4" key="1">
    <citation type="journal article" date="2019" name="Sci. Rep.">
        <title>A high-quality genome of Eragrostis curvula grass provides insights into Poaceae evolution and supports new strategies to enhance forage quality.</title>
        <authorList>
            <person name="Carballo J."/>
            <person name="Santos B.A.C.M."/>
            <person name="Zappacosta D."/>
            <person name="Garbus I."/>
            <person name="Selva J.P."/>
            <person name="Gallo C.A."/>
            <person name="Diaz A."/>
            <person name="Albertini E."/>
            <person name="Caccamo M."/>
            <person name="Echenique V."/>
        </authorList>
    </citation>
    <scope>NUCLEOTIDE SEQUENCE [LARGE SCALE GENOMIC DNA]</scope>
    <source>
        <strain evidence="4">cv. Victoria</strain>
        <tissue evidence="3">Leaf</tissue>
    </source>
</reference>
<keyword evidence="4" id="KW-1185">Reference proteome</keyword>
<dbReference type="AlphaFoldDB" id="A0A5J9SD51"/>
<feature type="region of interest" description="Disordered" evidence="1">
    <location>
        <begin position="427"/>
        <end position="459"/>
    </location>
</feature>
<sequence>MSAAPQLLAAGFGRLSRSASGILVKAATGFHVFRVDGYSWSKTFAAGERISSEKFSVGGDSWYVDYYPNGAESSKDSSDYISLHLRLSCDGDNKYHARAQYKFSLLDHAGNAAYERPAETSTFTYAGRIRDKSSWCRIPEGSGYGIAEFIRREELERRSESLLQDDCLAIRCDVGVAQQEYVGVAPKQRNCRHDDDDDEYYREGSPEGRRRRRQPLDDVDDRRRDRRQRSASVDFVNLEDLPAQSSKMIIRVRDALLHVSGIGRLSRSASGILVKAATGFHVLRVDGYSWTKTLAAGERISSGQFLAGNEYWFMDYYPNGADGSKASDYISLRLRLRDGSSRSDVIYHRRAQYKFSIVDHAGKAAYELPAVTSIFTYPGPGTPYEGSGCGPGEFISREELERRSEILLPDDCLAIRCDVGVAQQERVADVAPKQHTRRDDNDESDGEGSPKARRRRRPLDHLEYIRRCLSRRHA</sequence>
<feature type="domain" description="MATH" evidence="2">
    <location>
        <begin position="278"/>
        <end position="419"/>
    </location>
</feature>
<dbReference type="InterPro" id="IPR002083">
    <property type="entry name" value="MATH/TRAF_dom"/>
</dbReference>
<name>A0A5J9SD51_9POAL</name>
<dbReference type="Pfam" id="PF22486">
    <property type="entry name" value="MATH_2"/>
    <property type="match status" value="2"/>
</dbReference>
<dbReference type="GO" id="GO:0016567">
    <property type="term" value="P:protein ubiquitination"/>
    <property type="evidence" value="ECO:0007669"/>
    <property type="project" value="InterPro"/>
</dbReference>
<dbReference type="Gramene" id="TVT97041">
    <property type="protein sequence ID" value="TVT97041"/>
    <property type="gene ID" value="EJB05_57727"/>
</dbReference>
<proteinExistence type="predicted"/>
<dbReference type="PANTHER" id="PTHR26379:SF282">
    <property type="entry name" value="OS04G0433000 PROTEIN"/>
    <property type="match status" value="1"/>
</dbReference>
<gene>
    <name evidence="3" type="ORF">EJB05_57727</name>
</gene>
<feature type="domain" description="MATH" evidence="2">
    <location>
        <begin position="28"/>
        <end position="174"/>
    </location>
</feature>
<accession>A0A5J9SD51</accession>
<evidence type="ECO:0000313" key="4">
    <source>
        <dbReference type="Proteomes" id="UP000324897"/>
    </source>
</evidence>
<dbReference type="OrthoDB" id="662532at2759"/>
<dbReference type="CDD" id="cd00121">
    <property type="entry name" value="MATH"/>
    <property type="match status" value="2"/>
</dbReference>
<feature type="compositionally biased region" description="Basic and acidic residues" evidence="1">
    <location>
        <begin position="201"/>
        <end position="223"/>
    </location>
</feature>
<organism evidence="3 4">
    <name type="scientific">Eragrostis curvula</name>
    <name type="common">weeping love grass</name>
    <dbReference type="NCBI Taxonomy" id="38414"/>
    <lineage>
        <taxon>Eukaryota</taxon>
        <taxon>Viridiplantae</taxon>
        <taxon>Streptophyta</taxon>
        <taxon>Embryophyta</taxon>
        <taxon>Tracheophyta</taxon>
        <taxon>Spermatophyta</taxon>
        <taxon>Magnoliopsida</taxon>
        <taxon>Liliopsida</taxon>
        <taxon>Poales</taxon>
        <taxon>Poaceae</taxon>
        <taxon>PACMAD clade</taxon>
        <taxon>Chloridoideae</taxon>
        <taxon>Eragrostideae</taxon>
        <taxon>Eragrostidinae</taxon>
        <taxon>Eragrostis</taxon>
    </lineage>
</organism>
<feature type="non-terminal residue" evidence="3">
    <location>
        <position position="1"/>
    </location>
</feature>
<dbReference type="EMBL" id="RWGY01001092">
    <property type="protein sequence ID" value="TVT97041.1"/>
    <property type="molecule type" value="Genomic_DNA"/>
</dbReference>
<evidence type="ECO:0000256" key="1">
    <source>
        <dbReference type="SAM" id="MobiDB-lite"/>
    </source>
</evidence>